<dbReference type="GO" id="GO:0009425">
    <property type="term" value="C:bacterial-type flagellum basal body"/>
    <property type="evidence" value="ECO:0007669"/>
    <property type="project" value="InterPro"/>
</dbReference>
<dbReference type="InterPro" id="IPR005503">
    <property type="entry name" value="FliL"/>
</dbReference>
<keyword evidence="11" id="KW-0282">Flagellum</keyword>
<evidence type="ECO:0000256" key="7">
    <source>
        <dbReference type="ARBA" id="ARBA00022779"/>
    </source>
</evidence>
<reference evidence="11 12" key="1">
    <citation type="submission" date="2014-11" db="EMBL/GenBank/DDBJ databases">
        <title>Draft genome sequence of Kirrobacter mercurialis.</title>
        <authorList>
            <person name="Coil D.A."/>
            <person name="Eisen J.A."/>
        </authorList>
    </citation>
    <scope>NUCLEOTIDE SEQUENCE [LARGE SCALE GENOMIC DNA]</scope>
    <source>
        <strain evidence="11 12">Coronado</strain>
    </source>
</reference>
<comment type="similarity">
    <text evidence="3 10">Belongs to the FliL family.</text>
</comment>
<evidence type="ECO:0000256" key="5">
    <source>
        <dbReference type="ARBA" id="ARBA00022500"/>
    </source>
</evidence>
<dbReference type="GO" id="GO:0071978">
    <property type="term" value="P:bacterial-type flagellum-dependent swarming motility"/>
    <property type="evidence" value="ECO:0007669"/>
    <property type="project" value="TreeGrafter"/>
</dbReference>
<keyword evidence="4" id="KW-1003">Cell membrane</keyword>
<dbReference type="GO" id="GO:0006935">
    <property type="term" value="P:chemotaxis"/>
    <property type="evidence" value="ECO:0007669"/>
    <property type="project" value="UniProtKB-KW"/>
</dbReference>
<keyword evidence="9 10" id="KW-0472">Membrane</keyword>
<evidence type="ECO:0000256" key="3">
    <source>
        <dbReference type="ARBA" id="ARBA00008281"/>
    </source>
</evidence>
<evidence type="ECO:0000256" key="2">
    <source>
        <dbReference type="ARBA" id="ARBA00004162"/>
    </source>
</evidence>
<protein>
    <recommendedName>
        <fullName evidence="10">Flagellar protein FliL</fullName>
    </recommendedName>
</protein>
<dbReference type="Pfam" id="PF03748">
    <property type="entry name" value="FliL"/>
    <property type="match status" value="1"/>
</dbReference>
<keyword evidence="8 10" id="KW-1133">Transmembrane helix</keyword>
<sequence>MTDVSDSAEPKKSKKGLLLKILLGVAMLGAGGGGAVGLMAAGIVGGGHGDAVPEGPGLVRKGAEDPYLVVGEKKDAPEVVHGDGGSKYRTAYFNFTDSFTSNLKDSPALVQVSLTASTQRDGRVLMWLGEHELALRSRVLVELADTDEASINSDTGRTRLQQRLTGAINHELERLEGFGGVDNVLFTQIIVQ</sequence>
<evidence type="ECO:0000256" key="4">
    <source>
        <dbReference type="ARBA" id="ARBA00022475"/>
    </source>
</evidence>
<dbReference type="Proteomes" id="UP000030988">
    <property type="component" value="Unassembled WGS sequence"/>
</dbReference>
<keyword evidence="10" id="KW-0997">Cell inner membrane</keyword>
<keyword evidence="5 10" id="KW-0145">Chemotaxis</keyword>
<comment type="caution">
    <text evidence="11">The sequence shown here is derived from an EMBL/GenBank/DDBJ whole genome shotgun (WGS) entry which is preliminary data.</text>
</comment>
<keyword evidence="11" id="KW-0966">Cell projection</keyword>
<gene>
    <name evidence="11" type="ORF">PK98_07295</name>
</gene>
<dbReference type="GO" id="GO:0005886">
    <property type="term" value="C:plasma membrane"/>
    <property type="evidence" value="ECO:0007669"/>
    <property type="project" value="UniProtKB-SubCell"/>
</dbReference>
<evidence type="ECO:0000313" key="12">
    <source>
        <dbReference type="Proteomes" id="UP000030988"/>
    </source>
</evidence>
<keyword evidence="6 10" id="KW-0812">Transmembrane</keyword>
<dbReference type="OrthoDB" id="7058946at2"/>
<evidence type="ECO:0000313" key="11">
    <source>
        <dbReference type="EMBL" id="KHL26269.1"/>
    </source>
</evidence>
<dbReference type="AlphaFoldDB" id="A0A0B2BXW8"/>
<keyword evidence="11" id="KW-0969">Cilium</keyword>
<dbReference type="PANTHER" id="PTHR35091">
    <property type="entry name" value="FLAGELLAR PROTEIN FLIL"/>
    <property type="match status" value="1"/>
</dbReference>
<dbReference type="PANTHER" id="PTHR35091:SF2">
    <property type="entry name" value="FLAGELLAR PROTEIN FLIL"/>
    <property type="match status" value="1"/>
</dbReference>
<dbReference type="EMBL" id="JTDN01000001">
    <property type="protein sequence ID" value="KHL26269.1"/>
    <property type="molecule type" value="Genomic_DNA"/>
</dbReference>
<keyword evidence="12" id="KW-1185">Reference proteome</keyword>
<evidence type="ECO:0000256" key="10">
    <source>
        <dbReference type="RuleBase" id="RU364125"/>
    </source>
</evidence>
<dbReference type="RefSeq" id="WP_039095396.1">
    <property type="nucleotide sequence ID" value="NZ_JTDN01000001.1"/>
</dbReference>
<evidence type="ECO:0000256" key="1">
    <source>
        <dbReference type="ARBA" id="ARBA00002254"/>
    </source>
</evidence>
<evidence type="ECO:0000256" key="6">
    <source>
        <dbReference type="ARBA" id="ARBA00022692"/>
    </source>
</evidence>
<evidence type="ECO:0000256" key="9">
    <source>
        <dbReference type="ARBA" id="ARBA00023136"/>
    </source>
</evidence>
<proteinExistence type="inferred from homology"/>
<keyword evidence="7 10" id="KW-0283">Flagellar rotation</keyword>
<comment type="function">
    <text evidence="1 10">Controls the rotational direction of flagella during chemotaxis.</text>
</comment>
<name>A0A0B2BXW8_9SPHN</name>
<dbReference type="STRING" id="1572751.PK98_07295"/>
<organism evidence="11 12">
    <name type="scientific">Croceibacterium mercuriale</name>
    <dbReference type="NCBI Taxonomy" id="1572751"/>
    <lineage>
        <taxon>Bacteria</taxon>
        <taxon>Pseudomonadati</taxon>
        <taxon>Pseudomonadota</taxon>
        <taxon>Alphaproteobacteria</taxon>
        <taxon>Sphingomonadales</taxon>
        <taxon>Erythrobacteraceae</taxon>
        <taxon>Croceibacterium</taxon>
    </lineage>
</organism>
<comment type="subcellular location">
    <subcellularLocation>
        <location evidence="10">Cell inner membrane</location>
    </subcellularLocation>
    <subcellularLocation>
        <location evidence="2">Cell membrane</location>
        <topology evidence="2">Single-pass membrane protein</topology>
    </subcellularLocation>
</comment>
<evidence type="ECO:0000256" key="8">
    <source>
        <dbReference type="ARBA" id="ARBA00022989"/>
    </source>
</evidence>
<accession>A0A0B2BXW8</accession>
<feature type="transmembrane region" description="Helical" evidence="10">
    <location>
        <begin position="21"/>
        <end position="44"/>
    </location>
</feature>